<sequence length="234" mass="26364">MRRADRLFQIVQLIRGRRLSTAEFLSQRLEVSARTVYRDIAALQQQGVPIEGEAGVGYRMRAGFDLPPLMFSKDEAQALVAALRLAQGQLDSVLARQAEEAMSKILAVLPAPARAAAESLAVFAPLTGLDEAMRERLARLREATENRHKLRLDYLDLAGTASQRTVRPLACYFWGPSWTLAGWCEVRGDFRNFRVDRIQSLQVLDERFRDEPGKTLADMRRAFEQSDTPSTDRA</sequence>
<evidence type="ECO:0000259" key="4">
    <source>
        <dbReference type="PROSITE" id="PS51000"/>
    </source>
</evidence>
<dbReference type="Pfam" id="PF08279">
    <property type="entry name" value="HTH_11"/>
    <property type="match status" value="1"/>
</dbReference>
<evidence type="ECO:0000313" key="5">
    <source>
        <dbReference type="EMBL" id="PND39827.1"/>
    </source>
</evidence>
<dbReference type="InterPro" id="IPR013196">
    <property type="entry name" value="HTH_11"/>
</dbReference>
<evidence type="ECO:0000256" key="1">
    <source>
        <dbReference type="ARBA" id="ARBA00023015"/>
    </source>
</evidence>
<dbReference type="PROSITE" id="PS52050">
    <property type="entry name" value="WYL"/>
    <property type="match status" value="1"/>
</dbReference>
<keyword evidence="1" id="KW-0805">Transcription regulation</keyword>
<dbReference type="GO" id="GO:0003677">
    <property type="term" value="F:DNA binding"/>
    <property type="evidence" value="ECO:0007669"/>
    <property type="project" value="UniProtKB-KW"/>
</dbReference>
<dbReference type="PANTHER" id="PTHR34580">
    <property type="match status" value="1"/>
</dbReference>
<dbReference type="Proteomes" id="UP000235916">
    <property type="component" value="Unassembled WGS sequence"/>
</dbReference>
<dbReference type="PROSITE" id="PS51000">
    <property type="entry name" value="HTH_DEOR_2"/>
    <property type="match status" value="1"/>
</dbReference>
<evidence type="ECO:0000313" key="6">
    <source>
        <dbReference type="Proteomes" id="UP000235916"/>
    </source>
</evidence>
<protein>
    <submittedName>
        <fullName evidence="5">DNA-binding transcriptional regulator</fullName>
    </submittedName>
</protein>
<accession>A0A2N8L2C4</accession>
<evidence type="ECO:0000256" key="2">
    <source>
        <dbReference type="ARBA" id="ARBA00023163"/>
    </source>
</evidence>
<dbReference type="Pfam" id="PF13280">
    <property type="entry name" value="WYL"/>
    <property type="match status" value="1"/>
</dbReference>
<keyword evidence="2" id="KW-0804">Transcription</keyword>
<dbReference type="AlphaFoldDB" id="A0A2N8L2C4"/>
<feature type="region of interest" description="Disordered" evidence="3">
    <location>
        <begin position="215"/>
        <end position="234"/>
    </location>
</feature>
<feature type="domain" description="HTH deoR-type" evidence="4">
    <location>
        <begin position="3"/>
        <end position="66"/>
    </location>
</feature>
<keyword evidence="6" id="KW-1185">Reference proteome</keyword>
<reference evidence="5 6" key="1">
    <citation type="submission" date="2018-01" db="EMBL/GenBank/DDBJ databases">
        <title>Draft genome sequence of Paucibacter aquatile CR182 isolated from freshwater of the Nakdong River.</title>
        <authorList>
            <person name="Choi A."/>
            <person name="Chung E.J."/>
        </authorList>
    </citation>
    <scope>NUCLEOTIDE SEQUENCE [LARGE SCALE GENOMIC DNA]</scope>
    <source>
        <strain evidence="5 6">CR182</strain>
    </source>
</reference>
<dbReference type="InterPro" id="IPR001034">
    <property type="entry name" value="DeoR_HTH"/>
</dbReference>
<gene>
    <name evidence="5" type="ORF">C1O66_18120</name>
</gene>
<keyword evidence="5" id="KW-0238">DNA-binding</keyword>
<dbReference type="RefSeq" id="WP_102769727.1">
    <property type="nucleotide sequence ID" value="NZ_CP124551.1"/>
</dbReference>
<dbReference type="SUPFAM" id="SSF46785">
    <property type="entry name" value="Winged helix' DNA-binding domain"/>
    <property type="match status" value="1"/>
</dbReference>
<proteinExistence type="predicted"/>
<dbReference type="InterPro" id="IPR036388">
    <property type="entry name" value="WH-like_DNA-bd_sf"/>
</dbReference>
<dbReference type="OrthoDB" id="9807255at2"/>
<dbReference type="InterPro" id="IPR036390">
    <property type="entry name" value="WH_DNA-bd_sf"/>
</dbReference>
<evidence type="ECO:0000256" key="3">
    <source>
        <dbReference type="SAM" id="MobiDB-lite"/>
    </source>
</evidence>
<dbReference type="InterPro" id="IPR026881">
    <property type="entry name" value="WYL_dom"/>
</dbReference>
<dbReference type="PANTHER" id="PTHR34580:SF3">
    <property type="entry name" value="PROTEIN PAFB"/>
    <property type="match status" value="1"/>
</dbReference>
<comment type="caution">
    <text evidence="5">The sequence shown here is derived from an EMBL/GenBank/DDBJ whole genome shotgun (WGS) entry which is preliminary data.</text>
</comment>
<dbReference type="GO" id="GO:0003700">
    <property type="term" value="F:DNA-binding transcription factor activity"/>
    <property type="evidence" value="ECO:0007669"/>
    <property type="project" value="InterPro"/>
</dbReference>
<organism evidence="5 6">
    <name type="scientific">Kinneretia aquatilis</name>
    <dbReference type="NCBI Taxonomy" id="2070761"/>
    <lineage>
        <taxon>Bacteria</taxon>
        <taxon>Pseudomonadati</taxon>
        <taxon>Pseudomonadota</taxon>
        <taxon>Betaproteobacteria</taxon>
        <taxon>Burkholderiales</taxon>
        <taxon>Sphaerotilaceae</taxon>
        <taxon>Roseateles</taxon>
    </lineage>
</organism>
<dbReference type="EMBL" id="POSP01000003">
    <property type="protein sequence ID" value="PND39827.1"/>
    <property type="molecule type" value="Genomic_DNA"/>
</dbReference>
<dbReference type="InterPro" id="IPR051534">
    <property type="entry name" value="CBASS_pafABC_assoc_protein"/>
</dbReference>
<dbReference type="Gene3D" id="1.10.10.10">
    <property type="entry name" value="Winged helix-like DNA-binding domain superfamily/Winged helix DNA-binding domain"/>
    <property type="match status" value="1"/>
</dbReference>
<name>A0A2N8L2C4_9BURK</name>